<feature type="domain" description="Phosphotyrosine protein phosphatase I" evidence="6">
    <location>
        <begin position="5"/>
        <end position="155"/>
    </location>
</feature>
<dbReference type="EC" id="3.1.3.48" evidence="2"/>
<feature type="active site" evidence="5">
    <location>
        <position position="17"/>
    </location>
</feature>
<protein>
    <recommendedName>
        <fullName evidence="2">protein-tyrosine-phosphatase</fullName>
        <ecNumber evidence="2">3.1.3.48</ecNumber>
    </recommendedName>
</protein>
<organism evidence="7 8">
    <name type="scientific">Candidatus Accumulibacter phosphatis</name>
    <dbReference type="NCBI Taxonomy" id="327160"/>
    <lineage>
        <taxon>Bacteria</taxon>
        <taxon>Pseudomonadati</taxon>
        <taxon>Pseudomonadota</taxon>
        <taxon>Betaproteobacteria</taxon>
        <taxon>Candidatus Accumulibacter</taxon>
    </lineage>
</organism>
<sequence>MAEPYRILFVCMGNICRSPIAEAVTRTMAQQQGLAAMLLLDSAGTHGHYHAGEAPDVRARRIAARRGYDLSRLRARSVIDADFDRFDRILAMDEANLFALQRQSSEENRSKLGFFLDYAPGLGINEVPDPYYGADSGFERVLDLCELAASGLLADFVRRRGLR</sequence>
<evidence type="ECO:0000256" key="5">
    <source>
        <dbReference type="PIRSR" id="PIRSR617867-1"/>
    </source>
</evidence>
<evidence type="ECO:0000256" key="3">
    <source>
        <dbReference type="ARBA" id="ARBA00022801"/>
    </source>
</evidence>
<dbReference type="InterPro" id="IPR023485">
    <property type="entry name" value="Ptyr_pPase"/>
</dbReference>
<dbReference type="Pfam" id="PF01451">
    <property type="entry name" value="LMWPc"/>
    <property type="match status" value="1"/>
</dbReference>
<dbReference type="AlphaFoldDB" id="A0A080LTB3"/>
<dbReference type="SMART" id="SM00226">
    <property type="entry name" value="LMWPc"/>
    <property type="match status" value="1"/>
</dbReference>
<dbReference type="PANTHER" id="PTHR11717">
    <property type="entry name" value="LOW MOLECULAR WEIGHT PROTEIN TYROSINE PHOSPHATASE"/>
    <property type="match status" value="1"/>
</dbReference>
<reference evidence="7 8" key="1">
    <citation type="submission" date="2014-02" db="EMBL/GenBank/DDBJ databases">
        <title>Expanding our view of genomic diversity in Candidatus Accumulibacter clades.</title>
        <authorList>
            <person name="Skennerton C.T."/>
            <person name="Barr J.J."/>
            <person name="Slater F.R."/>
            <person name="Bond P.L."/>
            <person name="Tyson G.W."/>
        </authorList>
    </citation>
    <scope>NUCLEOTIDE SEQUENCE [LARGE SCALE GENOMIC DNA]</scope>
    <source>
        <strain evidence="8">BA-91</strain>
    </source>
</reference>
<comment type="caution">
    <text evidence="7">The sequence shown here is derived from an EMBL/GenBank/DDBJ whole genome shotgun (WGS) entry which is preliminary data.</text>
</comment>
<dbReference type="Proteomes" id="UP000020077">
    <property type="component" value="Unassembled WGS sequence"/>
</dbReference>
<dbReference type="Gene3D" id="3.40.50.2300">
    <property type="match status" value="1"/>
</dbReference>
<proteinExistence type="inferred from homology"/>
<keyword evidence="3 7" id="KW-0378">Hydrolase</keyword>
<comment type="similarity">
    <text evidence="1">Belongs to the low molecular weight phosphotyrosine protein phosphatase family.</text>
</comment>
<dbReference type="PANTHER" id="PTHR11717:SF7">
    <property type="entry name" value="LOW MOLECULAR WEIGHT PHOSPHOTYROSINE PROTEIN PHOSPHATASE"/>
    <property type="match status" value="1"/>
</dbReference>
<dbReference type="InterPro" id="IPR050438">
    <property type="entry name" value="LMW_PTPase"/>
</dbReference>
<dbReference type="CDD" id="cd16343">
    <property type="entry name" value="LMWPTP"/>
    <property type="match status" value="1"/>
</dbReference>
<dbReference type="InterPro" id="IPR036196">
    <property type="entry name" value="Ptyr_pPase_sf"/>
</dbReference>
<dbReference type="InterPro" id="IPR017867">
    <property type="entry name" value="Tyr_phospatase_low_mol_wt"/>
</dbReference>
<evidence type="ECO:0000256" key="1">
    <source>
        <dbReference type="ARBA" id="ARBA00011063"/>
    </source>
</evidence>
<evidence type="ECO:0000313" key="7">
    <source>
        <dbReference type="EMBL" id="KFB71648.1"/>
    </source>
</evidence>
<feature type="active site" description="Proton donor" evidence="5">
    <location>
        <position position="129"/>
    </location>
</feature>
<evidence type="ECO:0000256" key="4">
    <source>
        <dbReference type="ARBA" id="ARBA00022912"/>
    </source>
</evidence>
<accession>A0A080LTB3</accession>
<dbReference type="PRINTS" id="PR00719">
    <property type="entry name" value="LMWPTPASE"/>
</dbReference>
<evidence type="ECO:0000259" key="6">
    <source>
        <dbReference type="SMART" id="SM00226"/>
    </source>
</evidence>
<dbReference type="SUPFAM" id="SSF52788">
    <property type="entry name" value="Phosphotyrosine protein phosphatases I"/>
    <property type="match status" value="1"/>
</dbReference>
<evidence type="ECO:0000313" key="8">
    <source>
        <dbReference type="Proteomes" id="UP000020077"/>
    </source>
</evidence>
<gene>
    <name evidence="7" type="primary">yfkJ_2</name>
    <name evidence="7" type="ORF">AW09_003207</name>
</gene>
<dbReference type="EMBL" id="JDVG02000512">
    <property type="protein sequence ID" value="KFB71648.1"/>
    <property type="molecule type" value="Genomic_DNA"/>
</dbReference>
<dbReference type="GO" id="GO:0004725">
    <property type="term" value="F:protein tyrosine phosphatase activity"/>
    <property type="evidence" value="ECO:0007669"/>
    <property type="project" value="UniProtKB-EC"/>
</dbReference>
<feature type="active site" description="Nucleophile" evidence="5">
    <location>
        <position position="11"/>
    </location>
</feature>
<name>A0A080LTB3_9PROT</name>
<evidence type="ECO:0000256" key="2">
    <source>
        <dbReference type="ARBA" id="ARBA00013064"/>
    </source>
</evidence>
<keyword evidence="4" id="KW-0904">Protein phosphatase</keyword>